<sequence length="127" mass="15227">MVERTHRGPNLAKTLIFQKTFGGMFLTRVLFRNRIPGKQWIGKHRRPRFVSPLMKANMIRRLEIEAENEYWLSCSYMTKEQEYHHDEENVFALKQQKIAEQKAKFPEHKYASEYLKHLNVSKSWADS</sequence>
<keyword evidence="1" id="KW-0689">Ribosomal protein</keyword>
<dbReference type="InterPro" id="IPR016576">
    <property type="entry name" value="Ribosomal_mL63"/>
</dbReference>
<dbReference type="PANTHER" id="PTHR14520:SF4">
    <property type="entry name" value="LARGE RIBOSOMAL SUBUNIT PROTEIN ML63"/>
    <property type="match status" value="1"/>
</dbReference>
<dbReference type="Pfam" id="PF14978">
    <property type="entry name" value="MRP-63"/>
    <property type="match status" value="1"/>
</dbReference>
<name>A0AAW1BK82_CROAD</name>
<dbReference type="PANTHER" id="PTHR14520">
    <property type="entry name" value="MITOCHONDRIAL RIBOSOMAL PROTEIN 63"/>
    <property type="match status" value="1"/>
</dbReference>
<dbReference type="GO" id="GO:0005761">
    <property type="term" value="C:mitochondrial ribosome"/>
    <property type="evidence" value="ECO:0007669"/>
    <property type="project" value="InterPro"/>
</dbReference>
<keyword evidence="2" id="KW-1185">Reference proteome</keyword>
<comment type="caution">
    <text evidence="1">The sequence shown here is derived from an EMBL/GenBank/DDBJ whole genome shotgun (WGS) entry which is preliminary data.</text>
</comment>
<dbReference type="Proteomes" id="UP001474421">
    <property type="component" value="Unassembled WGS sequence"/>
</dbReference>
<evidence type="ECO:0000313" key="2">
    <source>
        <dbReference type="Proteomes" id="UP001474421"/>
    </source>
</evidence>
<dbReference type="AlphaFoldDB" id="A0AAW1BK82"/>
<organism evidence="1 2">
    <name type="scientific">Crotalus adamanteus</name>
    <name type="common">Eastern diamondback rattlesnake</name>
    <dbReference type="NCBI Taxonomy" id="8729"/>
    <lineage>
        <taxon>Eukaryota</taxon>
        <taxon>Metazoa</taxon>
        <taxon>Chordata</taxon>
        <taxon>Craniata</taxon>
        <taxon>Vertebrata</taxon>
        <taxon>Euteleostomi</taxon>
        <taxon>Lepidosauria</taxon>
        <taxon>Squamata</taxon>
        <taxon>Bifurcata</taxon>
        <taxon>Unidentata</taxon>
        <taxon>Episquamata</taxon>
        <taxon>Toxicofera</taxon>
        <taxon>Serpentes</taxon>
        <taxon>Colubroidea</taxon>
        <taxon>Viperidae</taxon>
        <taxon>Crotalinae</taxon>
        <taxon>Crotalus</taxon>
    </lineage>
</organism>
<protein>
    <submittedName>
        <fullName evidence="1">Ribosomal protein 63 mitochondrial</fullName>
    </submittedName>
</protein>
<gene>
    <name evidence="1" type="ORF">NXF25_010771</name>
</gene>
<dbReference type="GO" id="GO:0032543">
    <property type="term" value="P:mitochondrial translation"/>
    <property type="evidence" value="ECO:0007669"/>
    <property type="project" value="TreeGrafter"/>
</dbReference>
<proteinExistence type="predicted"/>
<accession>A0AAW1BK82</accession>
<reference evidence="1 2" key="1">
    <citation type="journal article" date="2024" name="Proc. Natl. Acad. Sci. U.S.A.">
        <title>The genetic regulatory architecture and epigenomic basis for age-related changes in rattlesnake venom.</title>
        <authorList>
            <person name="Hogan M.P."/>
            <person name="Holding M.L."/>
            <person name="Nystrom G.S."/>
            <person name="Colston T.J."/>
            <person name="Bartlett D.A."/>
            <person name="Mason A.J."/>
            <person name="Ellsworth S.A."/>
            <person name="Rautsaw R.M."/>
            <person name="Lawrence K.C."/>
            <person name="Strickland J.L."/>
            <person name="He B."/>
            <person name="Fraser P."/>
            <person name="Margres M.J."/>
            <person name="Gilbert D.M."/>
            <person name="Gibbs H.L."/>
            <person name="Parkinson C.L."/>
            <person name="Rokyta D.R."/>
        </authorList>
    </citation>
    <scope>NUCLEOTIDE SEQUENCE [LARGE SCALE GENOMIC DNA]</scope>
    <source>
        <strain evidence="1">DRR0105</strain>
    </source>
</reference>
<dbReference type="EMBL" id="JAOTOJ010000004">
    <property type="protein sequence ID" value="KAK9402415.1"/>
    <property type="molecule type" value="Genomic_DNA"/>
</dbReference>
<dbReference type="GO" id="GO:0003735">
    <property type="term" value="F:structural constituent of ribosome"/>
    <property type="evidence" value="ECO:0007669"/>
    <property type="project" value="TreeGrafter"/>
</dbReference>
<keyword evidence="1" id="KW-0687">Ribonucleoprotein</keyword>
<evidence type="ECO:0000313" key="1">
    <source>
        <dbReference type="EMBL" id="KAK9402415.1"/>
    </source>
</evidence>